<reference evidence="1 2" key="1">
    <citation type="submission" date="2020-02" db="EMBL/GenBank/DDBJ databases">
        <title>Rhodobacter translucens sp. nov., a novel bacterium isolated from activated sludge.</title>
        <authorList>
            <person name="Liu J."/>
        </authorList>
    </citation>
    <scope>NUCLEOTIDE SEQUENCE [LARGE SCALE GENOMIC DNA]</scope>
    <source>
        <strain evidence="1 2">HX-7-19</strain>
    </source>
</reference>
<evidence type="ECO:0008006" key="3">
    <source>
        <dbReference type="Google" id="ProtNLM"/>
    </source>
</evidence>
<protein>
    <recommendedName>
        <fullName evidence="3">Ethyl tert-butyl ether degradation EthD</fullName>
    </recommendedName>
</protein>
<dbReference type="Gene3D" id="3.30.70.100">
    <property type="match status" value="1"/>
</dbReference>
<dbReference type="RefSeq" id="WP_165052154.1">
    <property type="nucleotide sequence ID" value="NZ_JAALFE010000018.1"/>
</dbReference>
<organism evidence="1 2">
    <name type="scientific">Paragemmobacter kunshanensis</name>
    <dbReference type="NCBI Taxonomy" id="2583234"/>
    <lineage>
        <taxon>Bacteria</taxon>
        <taxon>Pseudomonadati</taxon>
        <taxon>Pseudomonadota</taxon>
        <taxon>Alphaproteobacteria</taxon>
        <taxon>Rhodobacterales</taxon>
        <taxon>Paracoccaceae</taxon>
        <taxon>Paragemmobacter</taxon>
    </lineage>
</organism>
<dbReference type="AlphaFoldDB" id="A0A6M1TQE7"/>
<dbReference type="Proteomes" id="UP000474758">
    <property type="component" value="Unassembled WGS sequence"/>
</dbReference>
<name>A0A6M1TQE7_9RHOB</name>
<accession>A0A6M1TQE7</accession>
<dbReference type="SUPFAM" id="SSF54909">
    <property type="entry name" value="Dimeric alpha+beta barrel"/>
    <property type="match status" value="1"/>
</dbReference>
<dbReference type="InterPro" id="IPR011008">
    <property type="entry name" value="Dimeric_a/b-barrel"/>
</dbReference>
<proteinExistence type="predicted"/>
<evidence type="ECO:0000313" key="2">
    <source>
        <dbReference type="Proteomes" id="UP000474758"/>
    </source>
</evidence>
<keyword evidence="2" id="KW-1185">Reference proteome</keyword>
<evidence type="ECO:0000313" key="1">
    <source>
        <dbReference type="EMBL" id="NGQ92469.1"/>
    </source>
</evidence>
<sequence length="111" mass="12130">MITRYALFEGRIHPGQSEAFRAAVLDEVLPRWKAFPGALSVRVSFAESRDDGAPEYPMILAISYPDLTSVETALASPARTAAKAATDAVLARFFTGRIHHHVTTAHDHELA</sequence>
<dbReference type="EMBL" id="JAALFE010000018">
    <property type="protein sequence ID" value="NGQ92469.1"/>
    <property type="molecule type" value="Genomic_DNA"/>
</dbReference>
<comment type="caution">
    <text evidence="1">The sequence shown here is derived from an EMBL/GenBank/DDBJ whole genome shotgun (WGS) entry which is preliminary data.</text>
</comment>
<gene>
    <name evidence="1" type="ORF">G5V65_16360</name>
</gene>